<proteinExistence type="predicted"/>
<sequence length="99" mass="11137">HASKEGNMIFWEFSVEIDGVDKVVSGASSDSFNHDSRCKAMKWALLIDPTFTEDKDEWDDDNAIGNQIGIEVTHFDRGGVSVPTVKELFTWREKAQDTS</sequence>
<dbReference type="AlphaFoldDB" id="X1FFP3"/>
<dbReference type="EMBL" id="BARU01014071">
    <property type="protein sequence ID" value="GAH31345.1"/>
    <property type="molecule type" value="Genomic_DNA"/>
</dbReference>
<accession>X1FFP3</accession>
<gene>
    <name evidence="1" type="ORF">S03H2_25047</name>
</gene>
<name>X1FFP3_9ZZZZ</name>
<protein>
    <submittedName>
        <fullName evidence="1">Uncharacterized protein</fullName>
    </submittedName>
</protein>
<evidence type="ECO:0000313" key="1">
    <source>
        <dbReference type="EMBL" id="GAH31345.1"/>
    </source>
</evidence>
<reference evidence="1" key="1">
    <citation type="journal article" date="2014" name="Front. Microbiol.">
        <title>High frequency of phylogenetically diverse reductive dehalogenase-homologous genes in deep subseafloor sedimentary metagenomes.</title>
        <authorList>
            <person name="Kawai M."/>
            <person name="Futagami T."/>
            <person name="Toyoda A."/>
            <person name="Takaki Y."/>
            <person name="Nishi S."/>
            <person name="Hori S."/>
            <person name="Arai W."/>
            <person name="Tsubouchi T."/>
            <person name="Morono Y."/>
            <person name="Uchiyama I."/>
            <person name="Ito T."/>
            <person name="Fujiyama A."/>
            <person name="Inagaki F."/>
            <person name="Takami H."/>
        </authorList>
    </citation>
    <scope>NUCLEOTIDE SEQUENCE</scope>
    <source>
        <strain evidence="1">Expedition CK06-06</strain>
    </source>
</reference>
<feature type="non-terminal residue" evidence="1">
    <location>
        <position position="1"/>
    </location>
</feature>
<comment type="caution">
    <text evidence="1">The sequence shown here is derived from an EMBL/GenBank/DDBJ whole genome shotgun (WGS) entry which is preliminary data.</text>
</comment>
<organism evidence="1">
    <name type="scientific">marine sediment metagenome</name>
    <dbReference type="NCBI Taxonomy" id="412755"/>
    <lineage>
        <taxon>unclassified sequences</taxon>
        <taxon>metagenomes</taxon>
        <taxon>ecological metagenomes</taxon>
    </lineage>
</organism>